<dbReference type="STRING" id="227321.Q5AU34"/>
<reference evidence="4" key="1">
    <citation type="journal article" date="2005" name="Nature">
        <title>Sequencing of Aspergillus nidulans and comparative analysis with A. fumigatus and A. oryzae.</title>
        <authorList>
            <person name="Galagan J.E."/>
            <person name="Calvo S.E."/>
            <person name="Cuomo C."/>
            <person name="Ma L.J."/>
            <person name="Wortman J.R."/>
            <person name="Batzoglou S."/>
            <person name="Lee S.I."/>
            <person name="Basturkmen M."/>
            <person name="Spevak C.C."/>
            <person name="Clutterbuck J."/>
            <person name="Kapitonov V."/>
            <person name="Jurka J."/>
            <person name="Scazzocchio C."/>
            <person name="Farman M."/>
            <person name="Butler J."/>
            <person name="Purcell S."/>
            <person name="Harris S."/>
            <person name="Braus G.H."/>
            <person name="Draht O."/>
            <person name="Busch S."/>
            <person name="D'Enfert C."/>
            <person name="Bouchier C."/>
            <person name="Goldman G.H."/>
            <person name="Bell-Pedersen D."/>
            <person name="Griffiths-Jones S."/>
            <person name="Doonan J.H."/>
            <person name="Yu J."/>
            <person name="Vienken K."/>
            <person name="Pain A."/>
            <person name="Freitag M."/>
            <person name="Selker E.U."/>
            <person name="Archer D.B."/>
            <person name="Penalva M.A."/>
            <person name="Oakley B.R."/>
            <person name="Momany M."/>
            <person name="Tanaka T."/>
            <person name="Kumagai T."/>
            <person name="Asai K."/>
            <person name="Machida M."/>
            <person name="Nierman W.C."/>
            <person name="Denning D.W."/>
            <person name="Caddick M."/>
            <person name="Hynes M."/>
            <person name="Paoletti M."/>
            <person name="Fischer R."/>
            <person name="Miller B."/>
            <person name="Dyer P."/>
            <person name="Sachs M.S."/>
            <person name="Osmani S.A."/>
            <person name="Birren B.W."/>
        </authorList>
    </citation>
    <scope>NUCLEOTIDE SEQUENCE [LARGE SCALE GENOMIC DNA]</scope>
    <source>
        <strain evidence="4">FGSC A4 / ATCC 38163 / CBS 112.46 / NRRL 194 / M139</strain>
    </source>
</reference>
<proteinExistence type="predicted"/>
<dbReference type="SMR" id="Q5AU34"/>
<dbReference type="GeneID" id="2869246"/>
<evidence type="ECO:0000313" key="4">
    <source>
        <dbReference type="Proteomes" id="UP000000560"/>
    </source>
</evidence>
<dbReference type="Proteomes" id="UP000000560">
    <property type="component" value="Chromosome II"/>
</dbReference>
<reference evidence="4" key="2">
    <citation type="journal article" date="2009" name="Fungal Genet. Biol.">
        <title>The 2008 update of the Aspergillus nidulans genome annotation: a community effort.</title>
        <authorList>
            <person name="Wortman J.R."/>
            <person name="Gilsenan J.M."/>
            <person name="Joardar V."/>
            <person name="Deegan J."/>
            <person name="Clutterbuck J."/>
            <person name="Andersen M.R."/>
            <person name="Archer D."/>
            <person name="Bencina M."/>
            <person name="Braus G."/>
            <person name="Coutinho P."/>
            <person name="von Dohren H."/>
            <person name="Doonan J."/>
            <person name="Driessen A.J."/>
            <person name="Durek P."/>
            <person name="Espeso E."/>
            <person name="Fekete E."/>
            <person name="Flipphi M."/>
            <person name="Estrada C.G."/>
            <person name="Geysens S."/>
            <person name="Goldman G."/>
            <person name="de Groot P.W."/>
            <person name="Hansen K."/>
            <person name="Harris S.D."/>
            <person name="Heinekamp T."/>
            <person name="Helmstaedt K."/>
            <person name="Henrissat B."/>
            <person name="Hofmann G."/>
            <person name="Homan T."/>
            <person name="Horio T."/>
            <person name="Horiuchi H."/>
            <person name="James S."/>
            <person name="Jones M."/>
            <person name="Karaffa L."/>
            <person name="Karanyi Z."/>
            <person name="Kato M."/>
            <person name="Keller N."/>
            <person name="Kelly D.E."/>
            <person name="Kiel J.A."/>
            <person name="Kim J.M."/>
            <person name="van der Klei I.J."/>
            <person name="Klis F.M."/>
            <person name="Kovalchuk A."/>
            <person name="Krasevec N."/>
            <person name="Kubicek C.P."/>
            <person name="Liu B."/>
            <person name="Maccabe A."/>
            <person name="Meyer V."/>
            <person name="Mirabito P."/>
            <person name="Miskei M."/>
            <person name="Mos M."/>
            <person name="Mullins J."/>
            <person name="Nelson D.R."/>
            <person name="Nielsen J."/>
            <person name="Oakley B.R."/>
            <person name="Osmani S.A."/>
            <person name="Pakula T."/>
            <person name="Paszewski A."/>
            <person name="Paulsen I."/>
            <person name="Pilsyk S."/>
            <person name="Pocsi I."/>
            <person name="Punt P.J."/>
            <person name="Ram A.F."/>
            <person name="Ren Q."/>
            <person name="Robellet X."/>
            <person name="Robson G."/>
            <person name="Seiboth B."/>
            <person name="van Solingen P."/>
            <person name="Specht T."/>
            <person name="Sun J."/>
            <person name="Taheri-Talesh N."/>
            <person name="Takeshita N."/>
            <person name="Ussery D."/>
            <person name="vanKuyk P.A."/>
            <person name="Visser H."/>
            <person name="van de Vondervoort P.J."/>
            <person name="de Vries R.P."/>
            <person name="Walton J."/>
            <person name="Xiang X."/>
            <person name="Xiong Y."/>
            <person name="Zeng A.P."/>
            <person name="Brandt B.W."/>
            <person name="Cornell M.J."/>
            <person name="van den Hondel C.A."/>
            <person name="Visser J."/>
            <person name="Oliver S.G."/>
            <person name="Turner G."/>
        </authorList>
    </citation>
    <scope>GENOME REANNOTATION</scope>
    <source>
        <strain evidence="4">FGSC A4 / ATCC 38163 / CBS 112.46 / NRRL 194 / M139</strain>
    </source>
</reference>
<evidence type="ECO:0008006" key="5">
    <source>
        <dbReference type="Google" id="ProtNLM"/>
    </source>
</evidence>
<feature type="compositionally biased region" description="Low complexity" evidence="1">
    <location>
        <begin position="42"/>
        <end position="61"/>
    </location>
</feature>
<keyword evidence="4" id="KW-1185">Reference proteome</keyword>
<gene>
    <name evidence="3" type="ORF">ANIA_08196</name>
</gene>
<name>Q5AU34_EMENI</name>
<feature type="region of interest" description="Disordered" evidence="1">
    <location>
        <begin position="39"/>
        <end position="76"/>
    </location>
</feature>
<dbReference type="VEuPathDB" id="FungiDB:AN8196"/>
<feature type="chain" id="PRO_5010273966" description="Hydrophobin" evidence="2">
    <location>
        <begin position="26"/>
        <end position="219"/>
    </location>
</feature>
<protein>
    <recommendedName>
        <fullName evidence="5">Hydrophobin</fullName>
    </recommendedName>
</protein>
<dbReference type="OrthoDB" id="4292214at2759"/>
<evidence type="ECO:0000256" key="2">
    <source>
        <dbReference type="SAM" id="SignalP"/>
    </source>
</evidence>
<dbReference type="InParanoid" id="Q5AU34"/>
<sequence length="219" mass="22590">MQLQFSTLPGLLAVFVAFPLTSTFANPVEINSSPIPSAFPQSPSAGASASVNAGANANGPSIQEPERPIPSLKPEQATASQSLVHSIATLIASSAASSLDPTTCPPTHNSRQCCTSVDSLADDVVGEDAIGGLIPWFQGVKISSIVGFQYGTKANVDSGNRGDRTNLNGQPGTQSLFKSGCIPYDKAIQDKKEAIEKSKAEASYLAAQSSSVPTPTPSK</sequence>
<feature type="signal peptide" evidence="2">
    <location>
        <begin position="1"/>
        <end position="25"/>
    </location>
</feature>
<dbReference type="OMA" id="YEAYTCP"/>
<dbReference type="HOGENOM" id="CLU_1261497_0_0_1"/>
<dbReference type="EMBL" id="BN001302">
    <property type="protein sequence ID" value="CBF74087.1"/>
    <property type="molecule type" value="Genomic_DNA"/>
</dbReference>
<dbReference type="AlphaFoldDB" id="Q5AU34"/>
<evidence type="ECO:0000256" key="1">
    <source>
        <dbReference type="SAM" id="MobiDB-lite"/>
    </source>
</evidence>
<dbReference type="RefSeq" id="XP_681465.1">
    <property type="nucleotide sequence ID" value="XM_676373.1"/>
</dbReference>
<organism evidence="3 4">
    <name type="scientific">Emericella nidulans (strain FGSC A4 / ATCC 38163 / CBS 112.46 / NRRL 194 / M139)</name>
    <name type="common">Aspergillus nidulans</name>
    <dbReference type="NCBI Taxonomy" id="227321"/>
    <lineage>
        <taxon>Eukaryota</taxon>
        <taxon>Fungi</taxon>
        <taxon>Dikarya</taxon>
        <taxon>Ascomycota</taxon>
        <taxon>Pezizomycotina</taxon>
        <taxon>Eurotiomycetes</taxon>
        <taxon>Eurotiomycetidae</taxon>
        <taxon>Eurotiales</taxon>
        <taxon>Aspergillaceae</taxon>
        <taxon>Aspergillus</taxon>
        <taxon>Aspergillus subgen. Nidulantes</taxon>
    </lineage>
</organism>
<keyword evidence="2" id="KW-0732">Signal</keyword>
<accession>Q5AU34</accession>
<accession>C8V760</accession>
<dbReference type="KEGG" id="ani:ANIA_08196"/>
<evidence type="ECO:0000313" key="3">
    <source>
        <dbReference type="EMBL" id="CBF74087.1"/>
    </source>
</evidence>